<evidence type="ECO:0000256" key="7">
    <source>
        <dbReference type="PROSITE-ProRule" id="PRU01091"/>
    </source>
</evidence>
<keyword evidence="1 6" id="KW-0597">Phosphoprotein</keyword>
<dbReference type="InterPro" id="IPR001867">
    <property type="entry name" value="OmpR/PhoB-type_DNA-bd"/>
</dbReference>
<dbReference type="PANTHER" id="PTHR48111:SF1">
    <property type="entry name" value="TWO-COMPONENT RESPONSE REGULATOR ORR33"/>
    <property type="match status" value="1"/>
</dbReference>
<dbReference type="SMART" id="SM00448">
    <property type="entry name" value="REC"/>
    <property type="match status" value="1"/>
</dbReference>
<sequence length="222" mass="24569">MRILVVEDDPMIGPALLIALRQAALAADLVRNADDGEEALANHEYALVLLDIGLPGRDGLTLLSGIRARKQSVPVLIITARDGLDERVAGLDSGADDYIVKPFEMKELLARMRVAARRRPSNDLTATMAIGDLSLNLHNREATYRGETQQLSAKEFSVFEALMRRPGGILSRAQLEEQVYGWGEEVESNAVDVLIHYIRRKFGKDIIQNVRGLGWRIDKASP</sequence>
<dbReference type="Gene3D" id="6.10.250.690">
    <property type="match status" value="1"/>
</dbReference>
<dbReference type="SUPFAM" id="SSF52172">
    <property type="entry name" value="CheY-like"/>
    <property type="match status" value="1"/>
</dbReference>
<organism evidence="10 11">
    <name type="scientific">Labrys miyagiensis</name>
    <dbReference type="NCBI Taxonomy" id="346912"/>
    <lineage>
        <taxon>Bacteria</taxon>
        <taxon>Pseudomonadati</taxon>
        <taxon>Pseudomonadota</taxon>
        <taxon>Alphaproteobacteria</taxon>
        <taxon>Hyphomicrobiales</taxon>
        <taxon>Xanthobacteraceae</taxon>
        <taxon>Labrys</taxon>
    </lineage>
</organism>
<dbReference type="InterPro" id="IPR001789">
    <property type="entry name" value="Sig_transdc_resp-reg_receiver"/>
</dbReference>
<evidence type="ECO:0000256" key="6">
    <source>
        <dbReference type="PROSITE-ProRule" id="PRU00169"/>
    </source>
</evidence>
<dbReference type="GO" id="GO:0003677">
    <property type="term" value="F:DNA binding"/>
    <property type="evidence" value="ECO:0007669"/>
    <property type="project" value="UniProtKB-KW"/>
</dbReference>
<reference evidence="11" key="1">
    <citation type="journal article" date="2019" name="Int. J. Syst. Evol. Microbiol.">
        <title>The Global Catalogue of Microorganisms (GCM) 10K type strain sequencing project: providing services to taxonomists for standard genome sequencing and annotation.</title>
        <authorList>
            <consortium name="The Broad Institute Genomics Platform"/>
            <consortium name="The Broad Institute Genome Sequencing Center for Infectious Disease"/>
            <person name="Wu L."/>
            <person name="Ma J."/>
        </authorList>
    </citation>
    <scope>NUCLEOTIDE SEQUENCE [LARGE SCALE GENOMIC DNA]</scope>
    <source>
        <strain evidence="11">NBRC 101365</strain>
    </source>
</reference>
<keyword evidence="4 7" id="KW-0238">DNA-binding</keyword>
<dbReference type="RefSeq" id="WP_284317179.1">
    <property type="nucleotide sequence ID" value="NZ_BSPC01000097.1"/>
</dbReference>
<name>A0ABQ6CVW8_9HYPH</name>
<keyword evidence="2" id="KW-0902">Two-component regulatory system</keyword>
<dbReference type="SMART" id="SM00862">
    <property type="entry name" value="Trans_reg_C"/>
    <property type="match status" value="1"/>
</dbReference>
<comment type="caution">
    <text evidence="10">The sequence shown here is derived from an EMBL/GenBank/DDBJ whole genome shotgun (WGS) entry which is preliminary data.</text>
</comment>
<evidence type="ECO:0000256" key="2">
    <source>
        <dbReference type="ARBA" id="ARBA00023012"/>
    </source>
</evidence>
<evidence type="ECO:0000259" key="9">
    <source>
        <dbReference type="PROSITE" id="PS51755"/>
    </source>
</evidence>
<dbReference type="PANTHER" id="PTHR48111">
    <property type="entry name" value="REGULATOR OF RPOS"/>
    <property type="match status" value="1"/>
</dbReference>
<feature type="domain" description="Response regulatory" evidence="8">
    <location>
        <begin position="2"/>
        <end position="116"/>
    </location>
</feature>
<keyword evidence="11" id="KW-1185">Reference proteome</keyword>
<gene>
    <name evidence="10" type="ORF">GCM10007874_72810</name>
</gene>
<evidence type="ECO:0000313" key="11">
    <source>
        <dbReference type="Proteomes" id="UP001156882"/>
    </source>
</evidence>
<dbReference type="Proteomes" id="UP001156882">
    <property type="component" value="Unassembled WGS sequence"/>
</dbReference>
<dbReference type="Pfam" id="PF00486">
    <property type="entry name" value="Trans_reg_C"/>
    <property type="match status" value="1"/>
</dbReference>
<evidence type="ECO:0000256" key="5">
    <source>
        <dbReference type="ARBA" id="ARBA00023163"/>
    </source>
</evidence>
<dbReference type="EMBL" id="BSPC01000097">
    <property type="protein sequence ID" value="GLS24260.1"/>
    <property type="molecule type" value="Genomic_DNA"/>
</dbReference>
<keyword evidence="5" id="KW-0804">Transcription</keyword>
<dbReference type="InterPro" id="IPR016032">
    <property type="entry name" value="Sig_transdc_resp-reg_C-effctor"/>
</dbReference>
<keyword evidence="3" id="KW-0805">Transcription regulation</keyword>
<feature type="modified residue" description="4-aspartylphosphate" evidence="6">
    <location>
        <position position="51"/>
    </location>
</feature>
<protein>
    <submittedName>
        <fullName evidence="10">DNA-binding response regulator</fullName>
    </submittedName>
</protein>
<dbReference type="SUPFAM" id="SSF46894">
    <property type="entry name" value="C-terminal effector domain of the bipartite response regulators"/>
    <property type="match status" value="1"/>
</dbReference>
<dbReference type="CDD" id="cd17624">
    <property type="entry name" value="REC_OmpR_PmrA-like"/>
    <property type="match status" value="1"/>
</dbReference>
<feature type="domain" description="OmpR/PhoB-type" evidence="9">
    <location>
        <begin position="125"/>
        <end position="219"/>
    </location>
</feature>
<dbReference type="PROSITE" id="PS51755">
    <property type="entry name" value="OMPR_PHOB"/>
    <property type="match status" value="1"/>
</dbReference>
<dbReference type="Pfam" id="PF00072">
    <property type="entry name" value="Response_reg"/>
    <property type="match status" value="1"/>
</dbReference>
<feature type="DNA-binding region" description="OmpR/PhoB-type" evidence="7">
    <location>
        <begin position="125"/>
        <end position="219"/>
    </location>
</feature>
<dbReference type="CDD" id="cd00383">
    <property type="entry name" value="trans_reg_C"/>
    <property type="match status" value="1"/>
</dbReference>
<dbReference type="InterPro" id="IPR039420">
    <property type="entry name" value="WalR-like"/>
</dbReference>
<dbReference type="Gene3D" id="1.10.10.10">
    <property type="entry name" value="Winged helix-like DNA-binding domain superfamily/Winged helix DNA-binding domain"/>
    <property type="match status" value="1"/>
</dbReference>
<evidence type="ECO:0000259" key="8">
    <source>
        <dbReference type="PROSITE" id="PS50110"/>
    </source>
</evidence>
<dbReference type="InterPro" id="IPR011006">
    <property type="entry name" value="CheY-like_superfamily"/>
</dbReference>
<evidence type="ECO:0000256" key="4">
    <source>
        <dbReference type="ARBA" id="ARBA00023125"/>
    </source>
</evidence>
<evidence type="ECO:0000256" key="1">
    <source>
        <dbReference type="ARBA" id="ARBA00022553"/>
    </source>
</evidence>
<dbReference type="InterPro" id="IPR036388">
    <property type="entry name" value="WH-like_DNA-bd_sf"/>
</dbReference>
<evidence type="ECO:0000313" key="10">
    <source>
        <dbReference type="EMBL" id="GLS24260.1"/>
    </source>
</evidence>
<proteinExistence type="predicted"/>
<dbReference type="Gene3D" id="3.40.50.2300">
    <property type="match status" value="1"/>
</dbReference>
<evidence type="ECO:0000256" key="3">
    <source>
        <dbReference type="ARBA" id="ARBA00023015"/>
    </source>
</evidence>
<accession>A0ABQ6CVW8</accession>
<dbReference type="PROSITE" id="PS50110">
    <property type="entry name" value="RESPONSE_REGULATORY"/>
    <property type="match status" value="1"/>
</dbReference>